<dbReference type="Proteomes" id="UP000328848">
    <property type="component" value="Unassembled WGS sequence"/>
</dbReference>
<feature type="chain" id="PRO_5032279393" evidence="1">
    <location>
        <begin position="50"/>
        <end position="104"/>
    </location>
</feature>
<proteinExistence type="predicted"/>
<reference evidence="2 3" key="1">
    <citation type="submission" date="2019-04" db="EMBL/GenBank/DDBJ databases">
        <authorList>
            <person name="Brisse S."/>
            <person name="Rodrigues C."/>
        </authorList>
    </citation>
    <scope>NUCLEOTIDE SEQUENCE [LARGE SCALE GENOMIC DNA]</scope>
    <source>
        <strain evidence="2">SB5857</strain>
    </source>
</reference>
<keyword evidence="1" id="KW-0732">Signal</keyword>
<sequence>MIWIYTNKHSPDDDIIRHVFRNMRINIMKNSQITIAALALCVLSFGASAATPVPPSGNQDHTQVGIAKATDVEAGSNIAPGSRTTGQSMSDAFNVHTLVAGEWS</sequence>
<gene>
    <name evidence="2" type="ORF">SB5857_00525</name>
</gene>
<dbReference type="EMBL" id="CAAHGQ010000023">
    <property type="protein sequence ID" value="VGP72744.1"/>
    <property type="molecule type" value="Genomic_DNA"/>
</dbReference>
<accession>A0A8B6INJ7</accession>
<evidence type="ECO:0000313" key="3">
    <source>
        <dbReference type="Proteomes" id="UP000328848"/>
    </source>
</evidence>
<name>A0A8B6INJ7_9ENTR</name>
<evidence type="ECO:0000313" key="2">
    <source>
        <dbReference type="EMBL" id="VGP72744.1"/>
    </source>
</evidence>
<evidence type="ECO:0000256" key="1">
    <source>
        <dbReference type="SAM" id="SignalP"/>
    </source>
</evidence>
<dbReference type="AlphaFoldDB" id="A0A8B6INJ7"/>
<comment type="caution">
    <text evidence="2">The sequence shown here is derived from an EMBL/GenBank/DDBJ whole genome shotgun (WGS) entry which is preliminary data.</text>
</comment>
<organism evidence="2 3">
    <name type="scientific">Klebsiella africana</name>
    <dbReference type="NCBI Taxonomy" id="2489010"/>
    <lineage>
        <taxon>Bacteria</taxon>
        <taxon>Pseudomonadati</taxon>
        <taxon>Pseudomonadota</taxon>
        <taxon>Gammaproteobacteria</taxon>
        <taxon>Enterobacterales</taxon>
        <taxon>Enterobacteriaceae</taxon>
        <taxon>Klebsiella/Raoultella group</taxon>
        <taxon>Klebsiella</taxon>
    </lineage>
</organism>
<protein>
    <submittedName>
        <fullName evidence="2">Uncharacterized protein</fullName>
    </submittedName>
</protein>
<feature type="signal peptide" evidence="1">
    <location>
        <begin position="1"/>
        <end position="49"/>
    </location>
</feature>